<dbReference type="PANTHER" id="PTHR42798">
    <property type="entry name" value="LIPOPROTEIN-RELEASING SYSTEM ATP-BINDING PROTEIN LOLD"/>
    <property type="match status" value="1"/>
</dbReference>
<dbReference type="Gene3D" id="3.40.50.300">
    <property type="entry name" value="P-loop containing nucleotide triphosphate hydrolases"/>
    <property type="match status" value="1"/>
</dbReference>
<proteinExistence type="predicted"/>
<dbReference type="InterPro" id="IPR003439">
    <property type="entry name" value="ABC_transporter-like_ATP-bd"/>
</dbReference>
<organism evidence="3">
    <name type="scientific">marine metagenome</name>
    <dbReference type="NCBI Taxonomy" id="408172"/>
    <lineage>
        <taxon>unclassified sequences</taxon>
        <taxon>metagenomes</taxon>
        <taxon>ecological metagenomes</taxon>
    </lineage>
</organism>
<dbReference type="PANTHER" id="PTHR42798:SF2">
    <property type="entry name" value="ABC TRANSPORTER ATP-BINDING PROTEIN MG467-RELATED"/>
    <property type="match status" value="1"/>
</dbReference>
<protein>
    <recommendedName>
        <fullName evidence="2">ABC transporter domain-containing protein</fullName>
    </recommendedName>
</protein>
<dbReference type="GO" id="GO:0016887">
    <property type="term" value="F:ATP hydrolysis activity"/>
    <property type="evidence" value="ECO:0007669"/>
    <property type="project" value="InterPro"/>
</dbReference>
<reference evidence="3" key="1">
    <citation type="submission" date="2018-05" db="EMBL/GenBank/DDBJ databases">
        <authorList>
            <person name="Lanie J.A."/>
            <person name="Ng W.-L."/>
            <person name="Kazmierczak K.M."/>
            <person name="Andrzejewski T.M."/>
            <person name="Davidsen T.M."/>
            <person name="Wayne K.J."/>
            <person name="Tettelin H."/>
            <person name="Glass J.I."/>
            <person name="Rusch D."/>
            <person name="Podicherti R."/>
            <person name="Tsui H.-C.T."/>
            <person name="Winkler M.E."/>
        </authorList>
    </citation>
    <scope>NUCLEOTIDE SEQUENCE</scope>
</reference>
<feature type="region of interest" description="Disordered" evidence="1">
    <location>
        <begin position="83"/>
        <end position="102"/>
    </location>
</feature>
<evidence type="ECO:0000259" key="2">
    <source>
        <dbReference type="Pfam" id="PF00005"/>
    </source>
</evidence>
<dbReference type="Pfam" id="PF00005">
    <property type="entry name" value="ABC_tran"/>
    <property type="match status" value="1"/>
</dbReference>
<dbReference type="AlphaFoldDB" id="A0A382T1V8"/>
<dbReference type="SUPFAM" id="SSF52540">
    <property type="entry name" value="P-loop containing nucleoside triphosphate hydrolases"/>
    <property type="match status" value="1"/>
</dbReference>
<name>A0A382T1V8_9ZZZZ</name>
<dbReference type="EMBL" id="UINC01133294">
    <property type="protein sequence ID" value="SVD16144.1"/>
    <property type="molecule type" value="Genomic_DNA"/>
</dbReference>
<dbReference type="GO" id="GO:0005524">
    <property type="term" value="F:ATP binding"/>
    <property type="evidence" value="ECO:0007669"/>
    <property type="project" value="InterPro"/>
</dbReference>
<gene>
    <name evidence="3" type="ORF">METZ01_LOCUS368998</name>
</gene>
<dbReference type="InterPro" id="IPR027417">
    <property type="entry name" value="P-loop_NTPase"/>
</dbReference>
<evidence type="ECO:0000256" key="1">
    <source>
        <dbReference type="SAM" id="MobiDB-lite"/>
    </source>
</evidence>
<feature type="non-terminal residue" evidence="3">
    <location>
        <position position="102"/>
    </location>
</feature>
<feature type="domain" description="ABC transporter" evidence="2">
    <location>
        <begin position="5"/>
        <end position="101"/>
    </location>
</feature>
<sequence length="102" mass="11145">MGALDRPTDGQVLVGGREISELEEEELASVRNQYVGFVFQFHHLLREFTALENVMMPALLAGAGLSEAKGRAEVLLGEVGLSERESHKPRQLSGGEQQRVAV</sequence>
<accession>A0A382T1V8</accession>
<evidence type="ECO:0000313" key="3">
    <source>
        <dbReference type="EMBL" id="SVD16144.1"/>
    </source>
</evidence>